<sequence length="121" mass="14212">MGGYDILPKTRVIFNTWAIQKDPNFWDRLEEFVPKRFENNQVDFKCQDFQFVPFGVGRRGCLGLTFAVFLVEYVMANLLYWFDWKLHDENNETPNNLDMNETAGLITHKKKPLVVVPIPIT</sequence>
<dbReference type="Gene3D" id="1.10.630.10">
    <property type="entry name" value="Cytochrome P450"/>
    <property type="match status" value="1"/>
</dbReference>
<dbReference type="PANTHER" id="PTHR47955">
    <property type="entry name" value="CYTOCHROME P450 FAMILY 71 PROTEIN"/>
    <property type="match status" value="1"/>
</dbReference>
<evidence type="ECO:0000256" key="2">
    <source>
        <dbReference type="ARBA" id="ARBA00022723"/>
    </source>
</evidence>
<gene>
    <name evidence="7" type="ORF">FEM48_Zijuj05G0066200</name>
</gene>
<comment type="caution">
    <text evidence="7">The sequence shown here is derived from an EMBL/GenBank/DDBJ whole genome shotgun (WGS) entry which is preliminary data.</text>
</comment>
<keyword evidence="2 4" id="KW-0479">Metal-binding</keyword>
<dbReference type="InterPro" id="IPR017972">
    <property type="entry name" value="Cyt_P450_CS"/>
</dbReference>
<dbReference type="InterPro" id="IPR002401">
    <property type="entry name" value="Cyt_P450_E_grp-I"/>
</dbReference>
<evidence type="ECO:0000313" key="7">
    <source>
        <dbReference type="EMBL" id="KAH7528379.1"/>
    </source>
</evidence>
<comment type="cofactor">
    <cofactor evidence="4">
        <name>heme</name>
        <dbReference type="ChEBI" id="CHEBI:30413"/>
    </cofactor>
</comment>
<reference evidence="7" key="1">
    <citation type="journal article" date="2021" name="Front. Plant Sci.">
        <title>Chromosome-Scale Genome Assembly for Chinese Sour Jujube and Insights Into Its Genome Evolution and Domestication Signature.</title>
        <authorList>
            <person name="Shen L.-Y."/>
            <person name="Luo H."/>
            <person name="Wang X.-L."/>
            <person name="Wang X.-M."/>
            <person name="Qiu X.-J."/>
            <person name="Liu H."/>
            <person name="Zhou S.-S."/>
            <person name="Jia K.-H."/>
            <person name="Nie S."/>
            <person name="Bao Y.-T."/>
            <person name="Zhang R.-G."/>
            <person name="Yun Q.-Z."/>
            <person name="Chai Y.-H."/>
            <person name="Lu J.-Y."/>
            <person name="Li Y."/>
            <person name="Zhao S.-W."/>
            <person name="Mao J.-F."/>
            <person name="Jia S.-G."/>
            <person name="Mao Y.-M."/>
        </authorList>
    </citation>
    <scope>NUCLEOTIDE SEQUENCE</scope>
    <source>
        <strain evidence="7">AT0</strain>
        <tissue evidence="7">Leaf</tissue>
    </source>
</reference>
<evidence type="ECO:0000256" key="3">
    <source>
        <dbReference type="ARBA" id="ARBA00023004"/>
    </source>
</evidence>
<keyword evidence="5" id="KW-0560">Oxidoreductase</keyword>
<evidence type="ECO:0000256" key="5">
    <source>
        <dbReference type="RuleBase" id="RU000461"/>
    </source>
</evidence>
<protein>
    <recommendedName>
        <fullName evidence="9">Cytochrome P450 71A1-like</fullName>
    </recommendedName>
</protein>
<evidence type="ECO:0000313" key="8">
    <source>
        <dbReference type="Proteomes" id="UP000813462"/>
    </source>
</evidence>
<dbReference type="InterPro" id="IPR036396">
    <property type="entry name" value="Cyt_P450_sf"/>
</dbReference>
<feature type="binding site" description="axial binding residue" evidence="4">
    <location>
        <position position="61"/>
    </location>
    <ligand>
        <name>heme</name>
        <dbReference type="ChEBI" id="CHEBI:30413"/>
    </ligand>
    <ligandPart>
        <name>Fe</name>
        <dbReference type="ChEBI" id="CHEBI:18248"/>
    </ligandPart>
</feature>
<dbReference type="Pfam" id="PF00067">
    <property type="entry name" value="p450"/>
    <property type="match status" value="1"/>
</dbReference>
<dbReference type="Proteomes" id="UP000813462">
    <property type="component" value="Unassembled WGS sequence"/>
</dbReference>
<keyword evidence="4 5" id="KW-0349">Heme</keyword>
<dbReference type="GO" id="GO:0016705">
    <property type="term" value="F:oxidoreductase activity, acting on paired donors, with incorporation or reduction of molecular oxygen"/>
    <property type="evidence" value="ECO:0007669"/>
    <property type="project" value="InterPro"/>
</dbReference>
<dbReference type="SUPFAM" id="SSF48264">
    <property type="entry name" value="Cytochrome P450"/>
    <property type="match status" value="1"/>
</dbReference>
<dbReference type="PANTHER" id="PTHR47955:SF15">
    <property type="entry name" value="CYTOCHROME P450 71A2-LIKE"/>
    <property type="match status" value="1"/>
</dbReference>
<name>A0A978VDE0_ZIZJJ</name>
<dbReference type="AlphaFoldDB" id="A0A978VDE0"/>
<dbReference type="PROSITE" id="PS00086">
    <property type="entry name" value="CYTOCHROME_P450"/>
    <property type="match status" value="1"/>
</dbReference>
<dbReference type="GO" id="GO:0020037">
    <property type="term" value="F:heme binding"/>
    <property type="evidence" value="ECO:0007669"/>
    <property type="project" value="InterPro"/>
</dbReference>
<keyword evidence="6" id="KW-0472">Membrane</keyword>
<dbReference type="PRINTS" id="PR00463">
    <property type="entry name" value="EP450I"/>
</dbReference>
<dbReference type="GO" id="GO:0004497">
    <property type="term" value="F:monooxygenase activity"/>
    <property type="evidence" value="ECO:0007669"/>
    <property type="project" value="UniProtKB-KW"/>
</dbReference>
<dbReference type="InterPro" id="IPR001128">
    <property type="entry name" value="Cyt_P450"/>
</dbReference>
<dbReference type="EMBL" id="JAEACU010000005">
    <property type="protein sequence ID" value="KAH7528379.1"/>
    <property type="molecule type" value="Genomic_DNA"/>
</dbReference>
<evidence type="ECO:0000256" key="6">
    <source>
        <dbReference type="SAM" id="Phobius"/>
    </source>
</evidence>
<proteinExistence type="inferred from homology"/>
<evidence type="ECO:0008006" key="9">
    <source>
        <dbReference type="Google" id="ProtNLM"/>
    </source>
</evidence>
<organism evidence="7 8">
    <name type="scientific">Ziziphus jujuba var. spinosa</name>
    <dbReference type="NCBI Taxonomy" id="714518"/>
    <lineage>
        <taxon>Eukaryota</taxon>
        <taxon>Viridiplantae</taxon>
        <taxon>Streptophyta</taxon>
        <taxon>Embryophyta</taxon>
        <taxon>Tracheophyta</taxon>
        <taxon>Spermatophyta</taxon>
        <taxon>Magnoliopsida</taxon>
        <taxon>eudicotyledons</taxon>
        <taxon>Gunneridae</taxon>
        <taxon>Pentapetalae</taxon>
        <taxon>rosids</taxon>
        <taxon>fabids</taxon>
        <taxon>Rosales</taxon>
        <taxon>Rhamnaceae</taxon>
        <taxon>Paliureae</taxon>
        <taxon>Ziziphus</taxon>
    </lineage>
</organism>
<comment type="similarity">
    <text evidence="1 5">Belongs to the cytochrome P450 family.</text>
</comment>
<keyword evidence="5" id="KW-0503">Monooxygenase</keyword>
<keyword evidence="3 4" id="KW-0408">Iron</keyword>
<keyword evidence="6" id="KW-1133">Transmembrane helix</keyword>
<evidence type="ECO:0000256" key="4">
    <source>
        <dbReference type="PIRSR" id="PIRSR602401-1"/>
    </source>
</evidence>
<feature type="transmembrane region" description="Helical" evidence="6">
    <location>
        <begin position="61"/>
        <end position="82"/>
    </location>
</feature>
<dbReference type="GO" id="GO:0005506">
    <property type="term" value="F:iron ion binding"/>
    <property type="evidence" value="ECO:0007669"/>
    <property type="project" value="InterPro"/>
</dbReference>
<accession>A0A978VDE0</accession>
<keyword evidence="6" id="KW-0812">Transmembrane</keyword>
<evidence type="ECO:0000256" key="1">
    <source>
        <dbReference type="ARBA" id="ARBA00010617"/>
    </source>
</evidence>